<name>A0A9Q0DS11_9TELE</name>
<dbReference type="InterPro" id="IPR013087">
    <property type="entry name" value="Znf_C2H2_type"/>
</dbReference>
<evidence type="ECO:0000256" key="5">
    <source>
        <dbReference type="ARBA" id="ARBA00022833"/>
    </source>
</evidence>
<comment type="subcellular location">
    <subcellularLocation>
        <location evidence="1">Nucleus</location>
    </subcellularLocation>
</comment>
<evidence type="ECO:0000256" key="1">
    <source>
        <dbReference type="ARBA" id="ARBA00004123"/>
    </source>
</evidence>
<dbReference type="InterPro" id="IPR036236">
    <property type="entry name" value="Znf_C2H2_sf"/>
</dbReference>
<evidence type="ECO:0000313" key="13">
    <source>
        <dbReference type="Proteomes" id="UP001148018"/>
    </source>
</evidence>
<sequence length="790" mass="86201">MMAAVVFGTRAKLGGYWKMVDLKYSCGGGDGLSSSSTSQQHRSPQPWNQLSNSQGEEECPLFCDSSPHNRGIINTFHIASSFGKWFGNSDQGLPNTSTLAGLSPVLHSFRVFDVRHKSNKDYLNSDGSAKKSCVSKDVPNNVDFSKFDGLALYGKGKPILMCFICKLSFGFARSFATHAVHDHRMTLCEDERRLLGDKQASAIIQGIGKDKEPLISFLEPKNKTSPPPPGLLPMNSGQSFYGTFSGVHLESGCSSGGVGSLLDGEPDGEPVSSLQQQQQLTHQNSVFSLGGLGTPTAPTLTSTPGSAKDSSALPKQGGRTEGPGGKEGTFKGSSRSLGGHMTMMHSRNSCKTLKCPKCNWHYKYQQTLEAHMKEKHPDPGGSCMYCTSGQSHPRLARGESYTCGYKPFRCEVCNYSTTTKGNLSIHMQSDKHLNNMQTLQNGGTICSSQEQVFGHTPGGVVAVPSVTQASGHHPVHHHHPTQSSAHMAGPCGAPSPTKPKSKPTWRCEVCDYETNVARNLRIHMTSEKHMHNMMLLQQNVTQMQHGRLGLGAMPSPSEAELYQYYLTQNMSLPPGLKIDPTGAEAQFLMGGFHLDPNMAALAPALVGGDIPMDVRLGGGPLVSEELMTLGENLSPTGDPSLKLFQCAVCNRFTTDNLDVLGLHMGAERSLPEEEWRAVAGDSHQCKLCRYTTQLKANFQLHCKTDKHVQKYQLVAHIKEGGKGNEWRLKCVAIGNPVHLKCNACDYYTNSLDKLRMHTVNTRHEASLKLYKVSVLHRSRSLLPPVECYRK</sequence>
<keyword evidence="5" id="KW-0862">Zinc</keyword>
<dbReference type="InterPro" id="IPR051968">
    <property type="entry name" value="ZnFinger_Homeobox_TR"/>
</dbReference>
<protein>
    <recommendedName>
        <fullName evidence="11">C2H2-type domain-containing protein</fullName>
    </recommendedName>
</protein>
<dbReference type="SMART" id="SM00355">
    <property type="entry name" value="ZnF_C2H2"/>
    <property type="match status" value="6"/>
</dbReference>
<dbReference type="EMBL" id="JANIIK010000112">
    <property type="protein sequence ID" value="KAJ3593421.1"/>
    <property type="molecule type" value="Genomic_DNA"/>
</dbReference>
<dbReference type="PROSITE" id="PS00028">
    <property type="entry name" value="ZINC_FINGER_C2H2_1"/>
    <property type="match status" value="1"/>
</dbReference>
<dbReference type="PROSITE" id="PS50157">
    <property type="entry name" value="ZINC_FINGER_C2H2_2"/>
    <property type="match status" value="1"/>
</dbReference>
<dbReference type="OrthoDB" id="6417226at2759"/>
<reference evidence="12" key="1">
    <citation type="submission" date="2022-07" db="EMBL/GenBank/DDBJ databases">
        <title>Chromosome-level genome of Muraenolepis orangiensis.</title>
        <authorList>
            <person name="Kim J."/>
        </authorList>
    </citation>
    <scope>NUCLEOTIDE SEQUENCE</scope>
    <source>
        <strain evidence="12">KU_S4_2022</strain>
        <tissue evidence="12">Muscle</tissue>
    </source>
</reference>
<evidence type="ECO:0000256" key="3">
    <source>
        <dbReference type="ARBA" id="ARBA00022737"/>
    </source>
</evidence>
<evidence type="ECO:0000259" key="11">
    <source>
        <dbReference type="PROSITE" id="PS50157"/>
    </source>
</evidence>
<dbReference type="Pfam" id="PF12874">
    <property type="entry name" value="zf-met"/>
    <property type="match status" value="1"/>
</dbReference>
<feature type="compositionally biased region" description="Polar residues" evidence="10">
    <location>
        <begin position="39"/>
        <end position="53"/>
    </location>
</feature>
<feature type="compositionally biased region" description="Low complexity" evidence="10">
    <location>
        <begin position="294"/>
        <end position="307"/>
    </location>
</feature>
<dbReference type="PANTHER" id="PTHR45891:SF4">
    <property type="entry name" value="ZINC FINGER HOMEOBOX PROTEIN 3"/>
    <property type="match status" value="1"/>
</dbReference>
<evidence type="ECO:0000256" key="10">
    <source>
        <dbReference type="SAM" id="MobiDB-lite"/>
    </source>
</evidence>
<accession>A0A9Q0DS11</accession>
<feature type="domain" description="C2H2-type" evidence="11">
    <location>
        <begin position="408"/>
        <end position="437"/>
    </location>
</feature>
<dbReference type="Pfam" id="PF00096">
    <property type="entry name" value="zf-C2H2"/>
    <property type="match status" value="1"/>
</dbReference>
<keyword evidence="6" id="KW-0238">DNA-binding</keyword>
<dbReference type="Proteomes" id="UP001148018">
    <property type="component" value="Unassembled WGS sequence"/>
</dbReference>
<dbReference type="GO" id="GO:0008270">
    <property type="term" value="F:zinc ion binding"/>
    <property type="evidence" value="ECO:0007669"/>
    <property type="project" value="UniProtKB-KW"/>
</dbReference>
<dbReference type="SUPFAM" id="SSF57667">
    <property type="entry name" value="beta-beta-alpha zinc fingers"/>
    <property type="match status" value="1"/>
</dbReference>
<dbReference type="Gene3D" id="3.30.160.60">
    <property type="entry name" value="Classic Zinc Finger"/>
    <property type="match status" value="1"/>
</dbReference>
<evidence type="ECO:0000256" key="9">
    <source>
        <dbReference type="PROSITE-ProRule" id="PRU00042"/>
    </source>
</evidence>
<keyword evidence="8" id="KW-0539">Nucleus</keyword>
<keyword evidence="7" id="KW-0371">Homeobox</keyword>
<dbReference type="GO" id="GO:0005634">
    <property type="term" value="C:nucleus"/>
    <property type="evidence" value="ECO:0007669"/>
    <property type="project" value="UniProtKB-SubCell"/>
</dbReference>
<dbReference type="PANTHER" id="PTHR45891">
    <property type="entry name" value="ZINC FINGER HOMEOBOX PROTEIN"/>
    <property type="match status" value="1"/>
</dbReference>
<feature type="region of interest" description="Disordered" evidence="10">
    <location>
        <begin position="469"/>
        <end position="504"/>
    </location>
</feature>
<evidence type="ECO:0000256" key="7">
    <source>
        <dbReference type="ARBA" id="ARBA00023155"/>
    </source>
</evidence>
<organism evidence="12 13">
    <name type="scientific">Muraenolepis orangiensis</name>
    <name type="common">Patagonian moray cod</name>
    <dbReference type="NCBI Taxonomy" id="630683"/>
    <lineage>
        <taxon>Eukaryota</taxon>
        <taxon>Metazoa</taxon>
        <taxon>Chordata</taxon>
        <taxon>Craniata</taxon>
        <taxon>Vertebrata</taxon>
        <taxon>Euteleostomi</taxon>
        <taxon>Actinopterygii</taxon>
        <taxon>Neopterygii</taxon>
        <taxon>Teleostei</taxon>
        <taxon>Neoteleostei</taxon>
        <taxon>Acanthomorphata</taxon>
        <taxon>Zeiogadaria</taxon>
        <taxon>Gadariae</taxon>
        <taxon>Gadiformes</taxon>
        <taxon>Muraenolepidoidei</taxon>
        <taxon>Muraenolepididae</taxon>
        <taxon>Muraenolepis</taxon>
    </lineage>
</organism>
<dbReference type="GO" id="GO:0045664">
    <property type="term" value="P:regulation of neuron differentiation"/>
    <property type="evidence" value="ECO:0007669"/>
    <property type="project" value="TreeGrafter"/>
</dbReference>
<dbReference type="Pfam" id="PF24056">
    <property type="entry name" value="zf-C2H2_ZFHX3"/>
    <property type="match status" value="1"/>
</dbReference>
<proteinExistence type="predicted"/>
<dbReference type="GO" id="GO:0000978">
    <property type="term" value="F:RNA polymerase II cis-regulatory region sequence-specific DNA binding"/>
    <property type="evidence" value="ECO:0007669"/>
    <property type="project" value="TreeGrafter"/>
</dbReference>
<feature type="region of interest" description="Disordered" evidence="10">
    <location>
        <begin position="257"/>
        <end position="338"/>
    </location>
</feature>
<evidence type="ECO:0000256" key="8">
    <source>
        <dbReference type="ARBA" id="ARBA00023242"/>
    </source>
</evidence>
<comment type="caution">
    <text evidence="12">The sequence shown here is derived from an EMBL/GenBank/DDBJ whole genome shotgun (WGS) entry which is preliminary data.</text>
</comment>
<evidence type="ECO:0000313" key="12">
    <source>
        <dbReference type="EMBL" id="KAJ3593421.1"/>
    </source>
</evidence>
<dbReference type="AlphaFoldDB" id="A0A9Q0DS11"/>
<feature type="region of interest" description="Disordered" evidence="10">
    <location>
        <begin position="33"/>
        <end position="53"/>
    </location>
</feature>
<keyword evidence="4 9" id="KW-0863">Zinc-finger</keyword>
<keyword evidence="2" id="KW-0479">Metal-binding</keyword>
<evidence type="ECO:0000256" key="2">
    <source>
        <dbReference type="ARBA" id="ARBA00022723"/>
    </source>
</evidence>
<evidence type="ECO:0000256" key="4">
    <source>
        <dbReference type="ARBA" id="ARBA00022771"/>
    </source>
</evidence>
<evidence type="ECO:0000256" key="6">
    <source>
        <dbReference type="ARBA" id="ARBA00023125"/>
    </source>
</evidence>
<keyword evidence="13" id="KW-1185">Reference proteome</keyword>
<keyword evidence="3" id="KW-0677">Repeat</keyword>
<dbReference type="FunFam" id="3.30.160.60:FF:000081">
    <property type="entry name" value="Zinc finger homeobox protein 4"/>
    <property type="match status" value="1"/>
</dbReference>
<gene>
    <name evidence="12" type="ORF">NHX12_005756</name>
</gene>
<dbReference type="GO" id="GO:0000981">
    <property type="term" value="F:DNA-binding transcription factor activity, RNA polymerase II-specific"/>
    <property type="evidence" value="ECO:0007669"/>
    <property type="project" value="TreeGrafter"/>
</dbReference>